<dbReference type="KEGG" id="ago:AGOS_ABR249W"/>
<evidence type="ECO:0000256" key="2">
    <source>
        <dbReference type="ARBA" id="ARBA00022857"/>
    </source>
</evidence>
<feature type="domain" description="Ketoreductase" evidence="4">
    <location>
        <begin position="2"/>
        <end position="199"/>
    </location>
</feature>
<dbReference type="OrthoDB" id="153074at2759"/>
<dbReference type="GeneID" id="4619308"/>
<dbReference type="AlphaFoldDB" id="Q75CX5"/>
<dbReference type="PRINTS" id="PR00081">
    <property type="entry name" value="GDHRDH"/>
</dbReference>
<keyword evidence="6" id="KW-1185">Reference proteome</keyword>
<dbReference type="SMART" id="SM00822">
    <property type="entry name" value="PKS_KR"/>
    <property type="match status" value="1"/>
</dbReference>
<sequence>MKVIIVTGASRGIGAATVDRLCSTPDVVVVGVARAETKLQELKARHGKKFDYVVGDVTDERVVQAVIDKVSSEYGRLDAVVANAGVSYQQRIAEADIKEWRRLFEINLFSVVNLASKALPLLRKSQGAFIAVTSGLSQMGHPALAAYASSKIALNHFALILAMEETEIRSLALDPGLVQTDMTAAALVAADKAAGTQDNSVRELTKQIRMVSPEEPGTVLAALAAKGIPEELNGKYVTFDSEKLAAYTKL</sequence>
<dbReference type="OMA" id="WHNFHIN"/>
<dbReference type="Gene3D" id="3.40.50.720">
    <property type="entry name" value="NAD(P)-binding Rossmann-like Domain"/>
    <property type="match status" value="1"/>
</dbReference>
<reference evidence="5 6" key="1">
    <citation type="journal article" date="2004" name="Science">
        <title>The Ashbya gossypii genome as a tool for mapping the ancient Saccharomyces cerevisiae genome.</title>
        <authorList>
            <person name="Dietrich F.S."/>
            <person name="Voegeli S."/>
            <person name="Brachat S."/>
            <person name="Lerch A."/>
            <person name="Gates K."/>
            <person name="Steiner S."/>
            <person name="Mohr C."/>
            <person name="Pohlmann R."/>
            <person name="Luedi P."/>
            <person name="Choi S."/>
            <person name="Wing R.A."/>
            <person name="Flavier A."/>
            <person name="Gaffney T.D."/>
            <person name="Philippsen P."/>
        </authorList>
    </citation>
    <scope>NUCLEOTIDE SEQUENCE [LARGE SCALE GENOMIC DNA]</scope>
    <source>
        <strain evidence="6">ATCC 10895 / CBS 109.51 / FGSC 9923 / NRRL Y-1056</strain>
    </source>
</reference>
<dbReference type="PANTHER" id="PTHR43008">
    <property type="entry name" value="BENZIL REDUCTASE"/>
    <property type="match status" value="1"/>
</dbReference>
<keyword evidence="2" id="KW-0521">NADP</keyword>
<evidence type="ECO:0000313" key="5">
    <source>
        <dbReference type="EMBL" id="AAS51022.1"/>
    </source>
</evidence>
<dbReference type="eggNOG" id="KOG1204">
    <property type="taxonomic scope" value="Eukaryota"/>
</dbReference>
<proteinExistence type="inferred from homology"/>
<organism evidence="5 6">
    <name type="scientific">Eremothecium gossypii (strain ATCC 10895 / CBS 109.51 / FGSC 9923 / NRRL Y-1056)</name>
    <name type="common">Yeast</name>
    <name type="synonym">Ashbya gossypii</name>
    <dbReference type="NCBI Taxonomy" id="284811"/>
    <lineage>
        <taxon>Eukaryota</taxon>
        <taxon>Fungi</taxon>
        <taxon>Dikarya</taxon>
        <taxon>Ascomycota</taxon>
        <taxon>Saccharomycotina</taxon>
        <taxon>Saccharomycetes</taxon>
        <taxon>Saccharomycetales</taxon>
        <taxon>Saccharomycetaceae</taxon>
        <taxon>Eremothecium</taxon>
    </lineage>
</organism>
<dbReference type="InterPro" id="IPR057326">
    <property type="entry name" value="KR_dom"/>
</dbReference>
<dbReference type="Pfam" id="PF00106">
    <property type="entry name" value="adh_short"/>
    <property type="match status" value="1"/>
</dbReference>
<evidence type="ECO:0000256" key="1">
    <source>
        <dbReference type="ARBA" id="ARBA00006484"/>
    </source>
</evidence>
<dbReference type="InterPro" id="IPR020904">
    <property type="entry name" value="Sc_DH/Rdtase_CS"/>
</dbReference>
<keyword evidence="3" id="KW-0560">Oxidoreductase</keyword>
<dbReference type="STRING" id="284811.Q75CX5"/>
<dbReference type="PANTHER" id="PTHR43008:SF8">
    <property type="entry name" value="BENZIL REDUCTASE ((S)-BENZOIN FORMING) IRC24"/>
    <property type="match status" value="1"/>
</dbReference>
<dbReference type="Proteomes" id="UP000000591">
    <property type="component" value="Chromosome II"/>
</dbReference>
<comment type="similarity">
    <text evidence="1">Belongs to the short-chain dehydrogenases/reductases (SDR) family.</text>
</comment>
<dbReference type="EMBL" id="AE016815">
    <property type="protein sequence ID" value="AAS51022.1"/>
    <property type="molecule type" value="Genomic_DNA"/>
</dbReference>
<evidence type="ECO:0000313" key="6">
    <source>
        <dbReference type="Proteomes" id="UP000000591"/>
    </source>
</evidence>
<evidence type="ECO:0000259" key="4">
    <source>
        <dbReference type="SMART" id="SM00822"/>
    </source>
</evidence>
<name>Q75CX5_EREGS</name>
<dbReference type="InParanoid" id="Q75CX5"/>
<dbReference type="HOGENOM" id="CLU_010194_2_11_1"/>
<dbReference type="FunFam" id="3.40.50.720:FF:000281">
    <property type="entry name" value="Uncharacterized oxidoreductase YIR035C"/>
    <property type="match status" value="1"/>
</dbReference>
<dbReference type="RefSeq" id="NP_983198.1">
    <property type="nucleotide sequence ID" value="NM_208551.1"/>
</dbReference>
<reference evidence="6" key="2">
    <citation type="journal article" date="2013" name="G3 (Bethesda)">
        <title>Genomes of Ashbya fungi isolated from insects reveal four mating-type loci, numerous translocations, lack of transposons, and distinct gene duplications.</title>
        <authorList>
            <person name="Dietrich F.S."/>
            <person name="Voegeli S."/>
            <person name="Kuo S."/>
            <person name="Philippsen P."/>
        </authorList>
    </citation>
    <scope>GENOME REANNOTATION</scope>
    <source>
        <strain evidence="6">ATCC 10895 / CBS 109.51 / FGSC 9923 / NRRL Y-1056</strain>
    </source>
</reference>
<dbReference type="GO" id="GO:0050664">
    <property type="term" value="F:oxidoreductase activity, acting on NAD(P)H, oxygen as acceptor"/>
    <property type="evidence" value="ECO:0000318"/>
    <property type="project" value="GO_Central"/>
</dbReference>
<protein>
    <submittedName>
        <fullName evidence="5">ABR249Wp</fullName>
    </submittedName>
</protein>
<gene>
    <name evidence="5" type="ORF">AGOS_ABR249W</name>
</gene>
<accession>Q75CX5</accession>
<evidence type="ECO:0000256" key="3">
    <source>
        <dbReference type="ARBA" id="ARBA00023002"/>
    </source>
</evidence>
<dbReference type="SUPFAM" id="SSF51735">
    <property type="entry name" value="NAD(P)-binding Rossmann-fold domains"/>
    <property type="match status" value="1"/>
</dbReference>
<dbReference type="InterPro" id="IPR002347">
    <property type="entry name" value="SDR_fam"/>
</dbReference>
<dbReference type="PROSITE" id="PS00061">
    <property type="entry name" value="ADH_SHORT"/>
    <property type="match status" value="1"/>
</dbReference>
<dbReference type="InterPro" id="IPR036291">
    <property type="entry name" value="NAD(P)-bd_dom_sf"/>
</dbReference>